<gene>
    <name evidence="10" type="ORF">EV685_0806</name>
</gene>
<sequence>MSSGSPMPLWFTLWALALLVLQLIGLGGVPLFDVDEGAFAEATRELLASGDWGHTTLNGEDRWDKPILSYWLQAVSVMLFGLDEFALRLPSALAAWLWAVVVAHRVSLSHGHIAALAVGTVLSTSLGVMLIGRAATADALLNLWLVLATLSLRDALRDLAPDADPAHRAAGLRALRLSALWIALGLLTKGPVALLVPGAVAVLWSLSMALQDGRQGAAARCWQRLRPVLLDGKAWVVLLAVATPWYGYALQRHGMAFVDGFLWRHNLQRYGGTLEGHAGAWFYYLLLLPLLLLPWSALLLPLLARLRPLWRDPADRWLLLWAGFVLVFFSASGTKLPHYALYGLTPLAMLGGRWLASPASLTAARLPRVDRIDRIDRVDRFSQWLLVACLALLPLGALWLSDVAQAGIAASTRPADALHALLLAGPGQLDGEAGIPRLVIAALLGAVLGGGSWLAWRVHARSALRPAMNLLTTAVLAAGLTLQLLPWWGERLQAPVKTLAQLARTHHPDRPIVQWGLHQPSFALYLQRPTPRRAPQPGELALVRVDRLASLRHEGDGSPAAALRVLARARGYLLIERPGHDAPETAP</sequence>
<feature type="transmembrane region" description="Helical" evidence="8">
    <location>
        <begin position="468"/>
        <end position="488"/>
    </location>
</feature>
<dbReference type="PANTHER" id="PTHR33908">
    <property type="entry name" value="MANNOSYLTRANSFERASE YKCB-RELATED"/>
    <property type="match status" value="1"/>
</dbReference>
<feature type="transmembrane region" description="Helical" evidence="8">
    <location>
        <begin position="180"/>
        <end position="207"/>
    </location>
</feature>
<keyword evidence="3 10" id="KW-0328">Glycosyltransferase</keyword>
<feature type="transmembrane region" description="Helical" evidence="8">
    <location>
        <begin position="316"/>
        <end position="333"/>
    </location>
</feature>
<dbReference type="GO" id="GO:0010041">
    <property type="term" value="P:response to iron(III) ion"/>
    <property type="evidence" value="ECO:0007669"/>
    <property type="project" value="TreeGrafter"/>
</dbReference>
<evidence type="ECO:0000313" key="11">
    <source>
        <dbReference type="Proteomes" id="UP000293433"/>
    </source>
</evidence>
<dbReference type="RefSeq" id="WP_130480650.1">
    <property type="nucleotide sequence ID" value="NZ_SGWV01000007.1"/>
</dbReference>
<organism evidence="10 11">
    <name type="scientific">Sphaerotilus mobilis</name>
    <dbReference type="NCBI Taxonomy" id="47994"/>
    <lineage>
        <taxon>Bacteria</taxon>
        <taxon>Pseudomonadati</taxon>
        <taxon>Pseudomonadota</taxon>
        <taxon>Betaproteobacteria</taxon>
        <taxon>Burkholderiales</taxon>
        <taxon>Sphaerotilaceae</taxon>
        <taxon>Sphaerotilus</taxon>
    </lineage>
</organism>
<protein>
    <submittedName>
        <fullName evidence="10">Dolichyl-phosphate-mannose-protein mannosyltransferase</fullName>
    </submittedName>
</protein>
<keyword evidence="6 8" id="KW-1133">Transmembrane helix</keyword>
<evidence type="ECO:0000256" key="4">
    <source>
        <dbReference type="ARBA" id="ARBA00022679"/>
    </source>
</evidence>
<dbReference type="GO" id="GO:0005886">
    <property type="term" value="C:plasma membrane"/>
    <property type="evidence" value="ECO:0007669"/>
    <property type="project" value="UniProtKB-SubCell"/>
</dbReference>
<accession>A0A4Q7LVW9</accession>
<evidence type="ECO:0000256" key="3">
    <source>
        <dbReference type="ARBA" id="ARBA00022676"/>
    </source>
</evidence>
<keyword evidence="4 10" id="KW-0808">Transferase</keyword>
<evidence type="ECO:0000256" key="2">
    <source>
        <dbReference type="ARBA" id="ARBA00022475"/>
    </source>
</evidence>
<dbReference type="Pfam" id="PF13231">
    <property type="entry name" value="PMT_2"/>
    <property type="match status" value="1"/>
</dbReference>
<dbReference type="InterPro" id="IPR038731">
    <property type="entry name" value="RgtA/B/C-like"/>
</dbReference>
<dbReference type="EMBL" id="SGWV01000007">
    <property type="protein sequence ID" value="RZS58512.1"/>
    <property type="molecule type" value="Genomic_DNA"/>
</dbReference>
<feature type="transmembrane region" description="Helical" evidence="8">
    <location>
        <begin position="228"/>
        <end position="248"/>
    </location>
</feature>
<dbReference type="GO" id="GO:0009103">
    <property type="term" value="P:lipopolysaccharide biosynthetic process"/>
    <property type="evidence" value="ECO:0007669"/>
    <property type="project" value="UniProtKB-ARBA"/>
</dbReference>
<feature type="transmembrane region" description="Helical" evidence="8">
    <location>
        <begin position="113"/>
        <end position="135"/>
    </location>
</feature>
<keyword evidence="2" id="KW-1003">Cell membrane</keyword>
<feature type="transmembrane region" description="Helical" evidence="8">
    <location>
        <begin position="339"/>
        <end position="363"/>
    </location>
</feature>
<evidence type="ECO:0000259" key="9">
    <source>
        <dbReference type="Pfam" id="PF13231"/>
    </source>
</evidence>
<evidence type="ECO:0000256" key="8">
    <source>
        <dbReference type="SAM" id="Phobius"/>
    </source>
</evidence>
<feature type="transmembrane region" description="Helical" evidence="8">
    <location>
        <begin position="435"/>
        <end position="456"/>
    </location>
</feature>
<evidence type="ECO:0000256" key="1">
    <source>
        <dbReference type="ARBA" id="ARBA00004651"/>
    </source>
</evidence>
<feature type="transmembrane region" description="Helical" evidence="8">
    <location>
        <begin position="85"/>
        <end position="106"/>
    </location>
</feature>
<keyword evidence="7 8" id="KW-0472">Membrane</keyword>
<feature type="domain" description="Glycosyltransferase RgtA/B/C/D-like" evidence="9">
    <location>
        <begin position="64"/>
        <end position="203"/>
    </location>
</feature>
<evidence type="ECO:0000313" key="10">
    <source>
        <dbReference type="EMBL" id="RZS58512.1"/>
    </source>
</evidence>
<feature type="transmembrane region" description="Helical" evidence="8">
    <location>
        <begin position="384"/>
        <end position="401"/>
    </location>
</feature>
<dbReference type="Proteomes" id="UP000293433">
    <property type="component" value="Unassembled WGS sequence"/>
</dbReference>
<feature type="transmembrane region" description="Helical" evidence="8">
    <location>
        <begin position="281"/>
        <end position="304"/>
    </location>
</feature>
<dbReference type="AlphaFoldDB" id="A0A4Q7LVW9"/>
<evidence type="ECO:0000256" key="5">
    <source>
        <dbReference type="ARBA" id="ARBA00022692"/>
    </source>
</evidence>
<name>A0A4Q7LVW9_9BURK</name>
<reference evidence="10 11" key="1">
    <citation type="submission" date="2019-02" db="EMBL/GenBank/DDBJ databases">
        <title>Genomic Encyclopedia of Type Strains, Phase IV (KMG-IV): sequencing the most valuable type-strain genomes for metagenomic binning, comparative biology and taxonomic classification.</title>
        <authorList>
            <person name="Goeker M."/>
        </authorList>
    </citation>
    <scope>NUCLEOTIDE SEQUENCE [LARGE SCALE GENOMIC DNA]</scope>
    <source>
        <strain evidence="10 11">DSM 10617</strain>
    </source>
</reference>
<dbReference type="InterPro" id="IPR050297">
    <property type="entry name" value="LipidA_mod_glycosyltrf_83"/>
</dbReference>
<comment type="caution">
    <text evidence="10">The sequence shown here is derived from an EMBL/GenBank/DDBJ whole genome shotgun (WGS) entry which is preliminary data.</text>
</comment>
<evidence type="ECO:0000256" key="7">
    <source>
        <dbReference type="ARBA" id="ARBA00023136"/>
    </source>
</evidence>
<dbReference type="GO" id="GO:0016763">
    <property type="term" value="F:pentosyltransferase activity"/>
    <property type="evidence" value="ECO:0007669"/>
    <property type="project" value="TreeGrafter"/>
</dbReference>
<comment type="subcellular location">
    <subcellularLocation>
        <location evidence="1">Cell membrane</location>
        <topology evidence="1">Multi-pass membrane protein</topology>
    </subcellularLocation>
</comment>
<keyword evidence="11" id="KW-1185">Reference proteome</keyword>
<dbReference type="OrthoDB" id="9775035at2"/>
<proteinExistence type="predicted"/>
<dbReference type="PANTHER" id="PTHR33908:SF3">
    <property type="entry name" value="UNDECAPRENYL PHOSPHATE-ALPHA-4-AMINO-4-DEOXY-L-ARABINOSE ARABINOSYL TRANSFERASE"/>
    <property type="match status" value="1"/>
</dbReference>
<keyword evidence="5 8" id="KW-0812">Transmembrane</keyword>
<evidence type="ECO:0000256" key="6">
    <source>
        <dbReference type="ARBA" id="ARBA00022989"/>
    </source>
</evidence>